<keyword evidence="2" id="KW-0678">Repressor</keyword>
<protein>
    <submittedName>
        <fullName evidence="7">Fur family transcriptional regulator</fullName>
    </submittedName>
</protein>
<dbReference type="SUPFAM" id="SSF46785">
    <property type="entry name" value="Winged helix' DNA-binding domain"/>
    <property type="match status" value="1"/>
</dbReference>
<evidence type="ECO:0000256" key="4">
    <source>
        <dbReference type="ARBA" id="ARBA00023015"/>
    </source>
</evidence>
<dbReference type="Pfam" id="PF01475">
    <property type="entry name" value="FUR"/>
    <property type="match status" value="1"/>
</dbReference>
<name>A0ABV6YM36_UNCEI</name>
<evidence type="ECO:0000256" key="2">
    <source>
        <dbReference type="ARBA" id="ARBA00022491"/>
    </source>
</evidence>
<comment type="similarity">
    <text evidence="1">Belongs to the Fur family.</text>
</comment>
<keyword evidence="6" id="KW-0804">Transcription</keyword>
<dbReference type="CDD" id="cd07153">
    <property type="entry name" value="Fur_like"/>
    <property type="match status" value="1"/>
</dbReference>
<dbReference type="PANTHER" id="PTHR33202:SF7">
    <property type="entry name" value="FERRIC UPTAKE REGULATION PROTEIN"/>
    <property type="match status" value="1"/>
</dbReference>
<dbReference type="PANTHER" id="PTHR33202">
    <property type="entry name" value="ZINC UPTAKE REGULATION PROTEIN"/>
    <property type="match status" value="1"/>
</dbReference>
<sequence>MGFPRNSRQREVILEELRGVTSHPTASELHEMVRLRIPKISLGTVYRNLEKFKQEGLVLKLDGAGEQARFDGNPKQHPHVRCVRCGCVSDLHASPSGLQVPALSKSHGFEILGLHIEYVGVCPHCRHELPRDELARLRSLPR</sequence>
<gene>
    <name evidence="7" type="ORF">ACFL6M_07320</name>
</gene>
<evidence type="ECO:0000256" key="3">
    <source>
        <dbReference type="ARBA" id="ARBA00022833"/>
    </source>
</evidence>
<evidence type="ECO:0000256" key="1">
    <source>
        <dbReference type="ARBA" id="ARBA00007957"/>
    </source>
</evidence>
<keyword evidence="8" id="KW-1185">Reference proteome</keyword>
<keyword evidence="4" id="KW-0805">Transcription regulation</keyword>
<accession>A0ABV6YM36</accession>
<keyword evidence="5" id="KW-0238">DNA-binding</keyword>
<dbReference type="InterPro" id="IPR002481">
    <property type="entry name" value="FUR"/>
</dbReference>
<evidence type="ECO:0000256" key="6">
    <source>
        <dbReference type="ARBA" id="ARBA00023163"/>
    </source>
</evidence>
<dbReference type="Proteomes" id="UP001593833">
    <property type="component" value="Unassembled WGS sequence"/>
</dbReference>
<reference evidence="7 8" key="1">
    <citation type="submission" date="2024-09" db="EMBL/GenBank/DDBJ databases">
        <authorList>
            <person name="D'Angelo T."/>
        </authorList>
    </citation>
    <scope>NUCLEOTIDE SEQUENCE [LARGE SCALE GENOMIC DNA]</scope>
    <source>
        <strain evidence="7">SAG AM-320-E07</strain>
    </source>
</reference>
<dbReference type="InterPro" id="IPR043135">
    <property type="entry name" value="Fur_C"/>
</dbReference>
<dbReference type="InterPro" id="IPR036390">
    <property type="entry name" value="WH_DNA-bd_sf"/>
</dbReference>
<keyword evidence="3" id="KW-0862">Zinc</keyword>
<evidence type="ECO:0000313" key="8">
    <source>
        <dbReference type="Proteomes" id="UP001593833"/>
    </source>
</evidence>
<dbReference type="EMBL" id="JBHPKH010000147">
    <property type="protein sequence ID" value="MFC1573392.1"/>
    <property type="molecule type" value="Genomic_DNA"/>
</dbReference>
<proteinExistence type="inferred from homology"/>
<dbReference type="Gene3D" id="3.30.1490.190">
    <property type="match status" value="1"/>
</dbReference>
<evidence type="ECO:0000313" key="7">
    <source>
        <dbReference type="EMBL" id="MFC1573392.1"/>
    </source>
</evidence>
<dbReference type="Gene3D" id="1.10.10.10">
    <property type="entry name" value="Winged helix-like DNA-binding domain superfamily/Winged helix DNA-binding domain"/>
    <property type="match status" value="1"/>
</dbReference>
<dbReference type="InterPro" id="IPR036388">
    <property type="entry name" value="WH-like_DNA-bd_sf"/>
</dbReference>
<evidence type="ECO:0000256" key="5">
    <source>
        <dbReference type="ARBA" id="ARBA00023125"/>
    </source>
</evidence>
<comment type="caution">
    <text evidence="7">The sequence shown here is derived from an EMBL/GenBank/DDBJ whole genome shotgun (WGS) entry which is preliminary data.</text>
</comment>
<organism evidence="7 8">
    <name type="scientific">Eiseniibacteriota bacterium</name>
    <dbReference type="NCBI Taxonomy" id="2212470"/>
    <lineage>
        <taxon>Bacteria</taxon>
        <taxon>Candidatus Eiseniibacteriota</taxon>
    </lineage>
</organism>